<evidence type="ECO:0000313" key="2">
    <source>
        <dbReference type="Proteomes" id="UP000887116"/>
    </source>
</evidence>
<reference evidence="1" key="1">
    <citation type="submission" date="2020-07" db="EMBL/GenBank/DDBJ databases">
        <title>Multicomponent nature underlies the extraordinary mechanical properties of spider dragline silk.</title>
        <authorList>
            <person name="Kono N."/>
            <person name="Nakamura H."/>
            <person name="Mori M."/>
            <person name="Yoshida Y."/>
            <person name="Ohtoshi R."/>
            <person name="Malay A.D."/>
            <person name="Moran D.A.P."/>
            <person name="Tomita M."/>
            <person name="Numata K."/>
            <person name="Arakawa K."/>
        </authorList>
    </citation>
    <scope>NUCLEOTIDE SEQUENCE</scope>
</reference>
<sequence>MDPGNFSEVLDYSVLQRRWTSQYKVASDKVEYCEILLNQQTPLLSSMKSYFNERLSQGISFEAATLQDIRTLFLEAELLMTNAITLIEAIKPTQGLVQTLLVLATCSTESDCETVLRESRDCIELFEKMASSIDEKASRFEEAVNEIQERLASTVTCNATDSKK</sequence>
<accession>A0A8X6KAS0</accession>
<organism evidence="1 2">
    <name type="scientific">Trichonephila clavata</name>
    <name type="common">Joro spider</name>
    <name type="synonym">Nephila clavata</name>
    <dbReference type="NCBI Taxonomy" id="2740835"/>
    <lineage>
        <taxon>Eukaryota</taxon>
        <taxon>Metazoa</taxon>
        <taxon>Ecdysozoa</taxon>
        <taxon>Arthropoda</taxon>
        <taxon>Chelicerata</taxon>
        <taxon>Arachnida</taxon>
        <taxon>Araneae</taxon>
        <taxon>Araneomorphae</taxon>
        <taxon>Entelegynae</taxon>
        <taxon>Araneoidea</taxon>
        <taxon>Nephilidae</taxon>
        <taxon>Trichonephila</taxon>
    </lineage>
</organism>
<dbReference type="Proteomes" id="UP000887116">
    <property type="component" value="Unassembled WGS sequence"/>
</dbReference>
<comment type="caution">
    <text evidence="1">The sequence shown here is derived from an EMBL/GenBank/DDBJ whole genome shotgun (WGS) entry which is preliminary data.</text>
</comment>
<proteinExistence type="predicted"/>
<dbReference type="EMBL" id="BMAO01030179">
    <property type="protein sequence ID" value="GFQ66273.1"/>
    <property type="molecule type" value="Genomic_DNA"/>
</dbReference>
<evidence type="ECO:0000313" key="1">
    <source>
        <dbReference type="EMBL" id="GFQ66273.1"/>
    </source>
</evidence>
<gene>
    <name evidence="1" type="ORF">TNCT_176781</name>
</gene>
<dbReference type="AlphaFoldDB" id="A0A8X6KAS0"/>
<name>A0A8X6KAS0_TRICU</name>
<protein>
    <submittedName>
        <fullName evidence="1">Uncharacterized protein</fullName>
    </submittedName>
</protein>
<keyword evidence="2" id="KW-1185">Reference proteome</keyword>